<dbReference type="AlphaFoldDB" id="A0A7M4DHL6"/>
<feature type="region of interest" description="Disordered" evidence="1">
    <location>
        <begin position="106"/>
        <end position="131"/>
    </location>
</feature>
<evidence type="ECO:0000256" key="1">
    <source>
        <dbReference type="SAM" id="MobiDB-lite"/>
    </source>
</evidence>
<sequence length="272" mass="29597">MDIARVLEDDQLISIGHYRRLPPAERPPLLHCGGTLDNGQPCQGLVFVRALTSRVLAPHFASRNHGPGCDEAAIEHGSTDVVDDATRTPQAASSTRIIELMPTTPEPITHAEARPRSATPGHAPRTPRHEVPRLGGERRATLRAALRLLLGRGFRDGARIRWAGTEVDATRFFIHLDSVDPSEPTIRGYWGLVERAERFRRTGAVHLHSRTGALVVIHRDIADEALAAHGDLAALHGQYILALSLVRTSAAGRPYVLVTDASALATWSPPAR</sequence>
<protein>
    <submittedName>
        <fullName evidence="2">Uncharacterized protein</fullName>
    </submittedName>
</protein>
<dbReference type="EMBL" id="CACRYJ010000022">
    <property type="protein sequence ID" value="VZO36409.1"/>
    <property type="molecule type" value="Genomic_DNA"/>
</dbReference>
<evidence type="ECO:0000313" key="2">
    <source>
        <dbReference type="EMBL" id="VZO36409.1"/>
    </source>
</evidence>
<keyword evidence="3" id="KW-1185">Reference proteome</keyword>
<dbReference type="RefSeq" id="WP_156740437.1">
    <property type="nucleotide sequence ID" value="NZ_CACRYJ010000022.1"/>
</dbReference>
<comment type="caution">
    <text evidence="2">The sequence shown here is derived from an EMBL/GenBank/DDBJ whole genome shotgun (WGS) entry which is preliminary data.</text>
</comment>
<reference evidence="2 3" key="1">
    <citation type="submission" date="2019-11" db="EMBL/GenBank/DDBJ databases">
        <authorList>
            <person name="Criscuolo A."/>
        </authorList>
    </citation>
    <scope>NUCLEOTIDE SEQUENCE [LARGE SCALE GENOMIC DNA]</scope>
    <source>
        <strain evidence="2">CIP111667</strain>
    </source>
</reference>
<organism evidence="2 3">
    <name type="scientific">Occultella aeris</name>
    <dbReference type="NCBI Taxonomy" id="2761496"/>
    <lineage>
        <taxon>Bacteria</taxon>
        <taxon>Bacillati</taxon>
        <taxon>Actinomycetota</taxon>
        <taxon>Actinomycetes</taxon>
        <taxon>Micrococcales</taxon>
        <taxon>Ruaniaceae</taxon>
        <taxon>Occultella</taxon>
    </lineage>
</organism>
<proteinExistence type="predicted"/>
<gene>
    <name evidence="2" type="ORF">HALOF300_01614</name>
</gene>
<accession>A0A7M4DHL6</accession>
<name>A0A7M4DHL6_9MICO</name>
<evidence type="ECO:0000313" key="3">
    <source>
        <dbReference type="Proteomes" id="UP000419743"/>
    </source>
</evidence>
<dbReference type="Proteomes" id="UP000419743">
    <property type="component" value="Unassembled WGS sequence"/>
</dbReference>